<name>A0ABZ1B2I7_9ACTN</name>
<dbReference type="PANTHER" id="PTHR43546">
    <property type="entry name" value="UPF0173 METAL-DEPENDENT HYDROLASE MJ1163-RELATED"/>
    <property type="match status" value="1"/>
</dbReference>
<dbReference type="Proteomes" id="UP001324287">
    <property type="component" value="Chromosome"/>
</dbReference>
<organism evidence="3 4">
    <name type="scientific">Blastococcus brunescens</name>
    <dbReference type="NCBI Taxonomy" id="1564165"/>
    <lineage>
        <taxon>Bacteria</taxon>
        <taxon>Bacillati</taxon>
        <taxon>Actinomycetota</taxon>
        <taxon>Actinomycetes</taxon>
        <taxon>Geodermatophilales</taxon>
        <taxon>Geodermatophilaceae</taxon>
        <taxon>Blastococcus</taxon>
    </lineage>
</organism>
<dbReference type="Gene3D" id="3.60.15.10">
    <property type="entry name" value="Ribonuclease Z/Hydroxyacylglutathione hydrolase-like"/>
    <property type="match status" value="1"/>
</dbReference>
<keyword evidence="1" id="KW-0378">Hydrolase</keyword>
<reference evidence="3 4" key="1">
    <citation type="submission" date="2023-12" db="EMBL/GenBank/DDBJ databases">
        <title>Blastococcus brunescens sp. nov., an actonobacterium isolated from sandstone collected in sahara desert.</title>
        <authorList>
            <person name="Gtari M."/>
            <person name="Ghodhbane F."/>
        </authorList>
    </citation>
    <scope>NUCLEOTIDE SEQUENCE [LARGE SCALE GENOMIC DNA]</scope>
    <source>
        <strain evidence="3 4">BMG 8361</strain>
    </source>
</reference>
<keyword evidence="4" id="KW-1185">Reference proteome</keyword>
<evidence type="ECO:0000313" key="4">
    <source>
        <dbReference type="Proteomes" id="UP001324287"/>
    </source>
</evidence>
<dbReference type="RefSeq" id="WP_324276343.1">
    <property type="nucleotide sequence ID" value="NZ_CP141261.1"/>
</dbReference>
<dbReference type="EMBL" id="CP141261">
    <property type="protein sequence ID" value="WRL65019.1"/>
    <property type="molecule type" value="Genomic_DNA"/>
</dbReference>
<dbReference type="InterPro" id="IPR050114">
    <property type="entry name" value="UPF0173_UPF0282_UlaG_hydrolase"/>
</dbReference>
<proteinExistence type="predicted"/>
<dbReference type="PANTHER" id="PTHR43546:SF9">
    <property type="entry name" value="L-ASCORBATE-6-PHOSPHATE LACTONASE ULAG-RELATED"/>
    <property type="match status" value="1"/>
</dbReference>
<accession>A0ABZ1B2I7</accession>
<dbReference type="InterPro" id="IPR036866">
    <property type="entry name" value="RibonucZ/Hydroxyglut_hydro"/>
</dbReference>
<dbReference type="InterPro" id="IPR001279">
    <property type="entry name" value="Metallo-B-lactamas"/>
</dbReference>
<dbReference type="Pfam" id="PF12706">
    <property type="entry name" value="Lactamase_B_2"/>
    <property type="match status" value="1"/>
</dbReference>
<protein>
    <submittedName>
        <fullName evidence="3">MBL fold metallo-hydrolase</fullName>
    </submittedName>
</protein>
<feature type="domain" description="Metallo-beta-lactamase" evidence="2">
    <location>
        <begin position="40"/>
        <end position="161"/>
    </location>
</feature>
<gene>
    <name evidence="3" type="ORF">U6N30_04730</name>
</gene>
<evidence type="ECO:0000259" key="2">
    <source>
        <dbReference type="Pfam" id="PF12706"/>
    </source>
</evidence>
<evidence type="ECO:0000256" key="1">
    <source>
        <dbReference type="ARBA" id="ARBA00022801"/>
    </source>
</evidence>
<dbReference type="SUPFAM" id="SSF56281">
    <property type="entry name" value="Metallo-hydrolase/oxidoreductase"/>
    <property type="match status" value="1"/>
</dbReference>
<evidence type="ECO:0000313" key="3">
    <source>
        <dbReference type="EMBL" id="WRL65019.1"/>
    </source>
</evidence>
<sequence length="202" mass="21685">MVLLSHDQHADNLDDAGRALLPAAGSVVCTEAGARRLGGATRGLRAWGTTELVAPGKPTVEVTATPARHGPPLSRPVAGHVIGFALREKGQDDGVLWISGDTVLFGGLREVADRFDVNTALLHLGGVRFPVTGPLRYSMTARQAVELCRVLRPRTAVPVHYEGWSHFRQGREAIEAEFARAPADVRARLRWLPLGVPVDLAA</sequence>